<gene>
    <name evidence="3" type="ORF">ACFSX3_23755</name>
</gene>
<evidence type="ECO:0000313" key="3">
    <source>
        <dbReference type="EMBL" id="MFD2412901.1"/>
    </source>
</evidence>
<keyword evidence="1" id="KW-1133">Transmembrane helix</keyword>
<keyword evidence="4" id="KW-1185">Reference proteome</keyword>
<evidence type="ECO:0000313" key="4">
    <source>
        <dbReference type="Proteomes" id="UP001597448"/>
    </source>
</evidence>
<sequence length="122" mass="13352">MNNPPPPYGEQNYYQQYPKPPQERMNGKAVAALVLGILSIVIPYVGILFGITAIVLATLAFKEIRYSYEQGRGLAIAGLVCGIASTFIYTILIIMFVLAILLFNSAHTATGYELLSAYSFLV</sequence>
<reference evidence="4" key="1">
    <citation type="journal article" date="2019" name="Int. J. Syst. Evol. Microbiol.">
        <title>The Global Catalogue of Microorganisms (GCM) 10K type strain sequencing project: providing services to taxonomists for standard genome sequencing and annotation.</title>
        <authorList>
            <consortium name="The Broad Institute Genomics Platform"/>
            <consortium name="The Broad Institute Genome Sequencing Center for Infectious Disease"/>
            <person name="Wu L."/>
            <person name="Ma J."/>
        </authorList>
    </citation>
    <scope>NUCLEOTIDE SEQUENCE [LARGE SCALE GENOMIC DNA]</scope>
    <source>
        <strain evidence="4">CCM 8725</strain>
    </source>
</reference>
<proteinExistence type="predicted"/>
<organism evidence="3 4">
    <name type="scientific">Paenibacillus rhizoplanae</name>
    <dbReference type="NCBI Taxonomy" id="1917181"/>
    <lineage>
        <taxon>Bacteria</taxon>
        <taxon>Bacillati</taxon>
        <taxon>Bacillota</taxon>
        <taxon>Bacilli</taxon>
        <taxon>Bacillales</taxon>
        <taxon>Paenibacillaceae</taxon>
        <taxon>Paenibacillus</taxon>
    </lineage>
</organism>
<comment type="caution">
    <text evidence="3">The sequence shown here is derived from an EMBL/GenBank/DDBJ whole genome shotgun (WGS) entry which is preliminary data.</text>
</comment>
<dbReference type="Pfam" id="PF13828">
    <property type="entry name" value="DUF4190"/>
    <property type="match status" value="1"/>
</dbReference>
<feature type="transmembrane region" description="Helical" evidence="1">
    <location>
        <begin position="73"/>
        <end position="103"/>
    </location>
</feature>
<keyword evidence="1" id="KW-0472">Membrane</keyword>
<evidence type="ECO:0000259" key="2">
    <source>
        <dbReference type="Pfam" id="PF13828"/>
    </source>
</evidence>
<dbReference type="InterPro" id="IPR025241">
    <property type="entry name" value="DUF4190"/>
</dbReference>
<dbReference type="EMBL" id="JBHUKY010000054">
    <property type="protein sequence ID" value="MFD2412901.1"/>
    <property type="molecule type" value="Genomic_DNA"/>
</dbReference>
<protein>
    <submittedName>
        <fullName evidence="3">DUF4190 domain-containing protein</fullName>
    </submittedName>
</protein>
<feature type="transmembrane region" description="Helical" evidence="1">
    <location>
        <begin position="29"/>
        <end position="61"/>
    </location>
</feature>
<accession>A0ABW5FG35</accession>
<keyword evidence="1" id="KW-0812">Transmembrane</keyword>
<evidence type="ECO:0000256" key="1">
    <source>
        <dbReference type="SAM" id="Phobius"/>
    </source>
</evidence>
<dbReference type="Proteomes" id="UP001597448">
    <property type="component" value="Unassembled WGS sequence"/>
</dbReference>
<feature type="domain" description="DUF4190" evidence="2">
    <location>
        <begin position="29"/>
        <end position="91"/>
    </location>
</feature>
<dbReference type="RefSeq" id="WP_209990083.1">
    <property type="nucleotide sequence ID" value="NZ_JBHSVQ010000001.1"/>
</dbReference>
<name>A0ABW5FG35_9BACL</name>